<accession>A0A4Q7CT91</accession>
<comment type="caution">
    <text evidence="2">The sequence shown here is derived from an EMBL/GenBank/DDBJ whole genome shotgun (WGS) entry which is preliminary data.</text>
</comment>
<evidence type="ECO:0000313" key="3">
    <source>
        <dbReference type="Proteomes" id="UP000293369"/>
    </source>
</evidence>
<protein>
    <submittedName>
        <fullName evidence="2">Sel1 repeat family protein</fullName>
    </submittedName>
</protein>
<dbReference type="InterPro" id="IPR019734">
    <property type="entry name" value="TPR_rpt"/>
</dbReference>
<dbReference type="AlphaFoldDB" id="A0A4Q7CT91"/>
<dbReference type="SUPFAM" id="SSF81901">
    <property type="entry name" value="HCP-like"/>
    <property type="match status" value="1"/>
</dbReference>
<sequence length="177" mass="20870">MKDRVKSYEPLFNQWLFEELVEIHDQESLIKIKHQAIGVEKTALLKVITLYDQDNNIEFLEKRVEEIKNRLGLQVINESEYLDYEQYLIEDNQGKIIGIDLCLLMVDEVDRLQNINNVSGKLLYELGLKLFDKHEYLEALEYFKKGAEVDNSDCVCIIGYLYERGLGVEQDHYQAFR</sequence>
<gene>
    <name evidence="2" type="ORF">EUX57_24850</name>
</gene>
<organism evidence="2 3">
    <name type="scientific">Pseudomonas orientalis</name>
    <dbReference type="NCBI Taxonomy" id="76758"/>
    <lineage>
        <taxon>Bacteria</taxon>
        <taxon>Pseudomonadati</taxon>
        <taxon>Pseudomonadota</taxon>
        <taxon>Gammaproteobacteria</taxon>
        <taxon>Pseudomonadales</taxon>
        <taxon>Pseudomonadaceae</taxon>
        <taxon>Pseudomonas</taxon>
    </lineage>
</organism>
<evidence type="ECO:0000256" key="1">
    <source>
        <dbReference type="PROSITE-ProRule" id="PRU00339"/>
    </source>
</evidence>
<keyword evidence="1" id="KW-0802">TPR repeat</keyword>
<dbReference type="InterPro" id="IPR011990">
    <property type="entry name" value="TPR-like_helical_dom_sf"/>
</dbReference>
<dbReference type="PROSITE" id="PS50005">
    <property type="entry name" value="TPR"/>
    <property type="match status" value="1"/>
</dbReference>
<feature type="repeat" description="TPR" evidence="1">
    <location>
        <begin position="120"/>
        <end position="153"/>
    </location>
</feature>
<name>A0A4Q7CT91_9PSED</name>
<evidence type="ECO:0000313" key="2">
    <source>
        <dbReference type="EMBL" id="RZI21926.1"/>
    </source>
</evidence>
<dbReference type="Gene3D" id="1.25.40.10">
    <property type="entry name" value="Tetratricopeptide repeat domain"/>
    <property type="match status" value="1"/>
</dbReference>
<proteinExistence type="predicted"/>
<dbReference type="EMBL" id="SGFE01000115">
    <property type="protein sequence ID" value="RZI21926.1"/>
    <property type="molecule type" value="Genomic_DNA"/>
</dbReference>
<feature type="non-terminal residue" evidence="2">
    <location>
        <position position="177"/>
    </location>
</feature>
<dbReference type="Proteomes" id="UP000293369">
    <property type="component" value="Unassembled WGS sequence"/>
</dbReference>
<reference evidence="2 3" key="1">
    <citation type="submission" date="2019-02" db="EMBL/GenBank/DDBJ databases">
        <title>Pseudomonas spp from wheat grain.</title>
        <authorList>
            <person name="Cho G.-S."/>
            <person name="Franz C.M.A.P."/>
        </authorList>
    </citation>
    <scope>NUCLEOTIDE SEQUENCE [LARGE SCALE GENOMIC DNA]</scope>
    <source>
        <strain evidence="2 3">133NRW</strain>
    </source>
</reference>